<evidence type="ECO:0000313" key="2">
    <source>
        <dbReference type="Proteomes" id="UP000621386"/>
    </source>
</evidence>
<dbReference type="Gene3D" id="3.20.20.100">
    <property type="entry name" value="NADP-dependent oxidoreductase domain"/>
    <property type="match status" value="1"/>
</dbReference>
<evidence type="ECO:0000313" key="1">
    <source>
        <dbReference type="EMBL" id="MBL1110378.1"/>
    </source>
</evidence>
<gene>
    <name evidence="1" type="ORF">JK361_38495</name>
</gene>
<comment type="caution">
    <text evidence="1">The sequence shown here is derived from an EMBL/GenBank/DDBJ whole genome shotgun (WGS) entry which is preliminary data.</text>
</comment>
<reference evidence="1 2" key="1">
    <citation type="submission" date="2021-01" db="EMBL/GenBank/DDBJ databases">
        <title>WGS of actinomycetes isolated from Thailand.</title>
        <authorList>
            <person name="Thawai C."/>
        </authorList>
    </citation>
    <scope>NUCLEOTIDE SEQUENCE [LARGE SCALE GENOMIC DNA]</scope>
    <source>
        <strain evidence="1 2">CH5-8</strain>
    </source>
</reference>
<proteinExistence type="predicted"/>
<accession>A0ABS1PDD7</accession>
<dbReference type="SUPFAM" id="SSF51430">
    <property type="entry name" value="NAD(P)-linked oxidoreductase"/>
    <property type="match status" value="1"/>
</dbReference>
<dbReference type="EMBL" id="JAERRH010000036">
    <property type="protein sequence ID" value="MBL1110378.1"/>
    <property type="molecule type" value="Genomic_DNA"/>
</dbReference>
<dbReference type="InterPro" id="IPR036812">
    <property type="entry name" value="NAD(P)_OxRdtase_dom_sf"/>
</dbReference>
<protein>
    <recommendedName>
        <fullName evidence="3">Aldo/keto reductase</fullName>
    </recommendedName>
</protein>
<organism evidence="1 2">
    <name type="scientific">Streptomyces musisoli</name>
    <dbReference type="NCBI Taxonomy" id="2802280"/>
    <lineage>
        <taxon>Bacteria</taxon>
        <taxon>Bacillati</taxon>
        <taxon>Actinomycetota</taxon>
        <taxon>Actinomycetes</taxon>
        <taxon>Kitasatosporales</taxon>
        <taxon>Streptomycetaceae</taxon>
        <taxon>Streptomyces</taxon>
    </lineage>
</organism>
<dbReference type="Proteomes" id="UP000621386">
    <property type="component" value="Unassembled WGS sequence"/>
</dbReference>
<name>A0ABS1PDD7_9ACTN</name>
<sequence length="194" mass="19897">MDLVSLHNPGQAHTGDRAALYRTIRDTFAGLEEEVATGHIAGYGVATWRGFADDGFSVPLLTSLAREAAGGSEHHLTAIQLPVSLVSMTPIELALAGRGPLRAAAAAGLRVMASAPLHGGELVEMVGKDLIDLIRPGLTPAQACLLATASCPGVTDILVSASSASHWHAAADALAEPVLDTARLREIAGVLASV</sequence>
<evidence type="ECO:0008006" key="3">
    <source>
        <dbReference type="Google" id="ProtNLM"/>
    </source>
</evidence>
<keyword evidence="2" id="KW-1185">Reference proteome</keyword>